<feature type="transmembrane region" description="Helical" evidence="6">
    <location>
        <begin position="383"/>
        <end position="403"/>
    </location>
</feature>
<feature type="transmembrane region" description="Helical" evidence="6">
    <location>
        <begin position="222"/>
        <end position="244"/>
    </location>
</feature>
<dbReference type="EMBL" id="AHMT02000020">
    <property type="protein sequence ID" value="EQA63312.1"/>
    <property type="molecule type" value="Genomic_DNA"/>
</dbReference>
<keyword evidence="4 6" id="KW-1133">Transmembrane helix</keyword>
<dbReference type="PANTHER" id="PTHR23505:SF79">
    <property type="entry name" value="PROTEIN SPINSTER"/>
    <property type="match status" value="1"/>
</dbReference>
<dbReference type="GO" id="GO:0022857">
    <property type="term" value="F:transmembrane transporter activity"/>
    <property type="evidence" value="ECO:0007669"/>
    <property type="project" value="InterPro"/>
</dbReference>
<keyword evidence="9" id="KW-1185">Reference proteome</keyword>
<dbReference type="PANTHER" id="PTHR23505">
    <property type="entry name" value="SPINSTER"/>
    <property type="match status" value="1"/>
</dbReference>
<feature type="transmembrane region" description="Helical" evidence="6">
    <location>
        <begin position="449"/>
        <end position="473"/>
    </location>
</feature>
<feature type="domain" description="Major facilitator superfamily (MFS) profile" evidence="7">
    <location>
        <begin position="92"/>
        <end position="508"/>
    </location>
</feature>
<evidence type="ECO:0000256" key="2">
    <source>
        <dbReference type="ARBA" id="ARBA00022448"/>
    </source>
</evidence>
<evidence type="ECO:0000256" key="3">
    <source>
        <dbReference type="ARBA" id="ARBA00022692"/>
    </source>
</evidence>
<accession>V6I1Q2</accession>
<dbReference type="InterPro" id="IPR044770">
    <property type="entry name" value="MFS_spinster-like"/>
</dbReference>
<dbReference type="SUPFAM" id="SSF103473">
    <property type="entry name" value="MFS general substrate transporter"/>
    <property type="match status" value="1"/>
</dbReference>
<comment type="caution">
    <text evidence="8">The sequence shown here is derived from an EMBL/GenBank/DDBJ whole genome shotgun (WGS) entry which is preliminary data.</text>
</comment>
<feature type="transmembrane region" description="Helical" evidence="6">
    <location>
        <begin position="189"/>
        <end position="210"/>
    </location>
</feature>
<feature type="transmembrane region" description="Helical" evidence="6">
    <location>
        <begin position="164"/>
        <end position="183"/>
    </location>
</feature>
<name>V6I1Q2_9LEPT</name>
<sequence>MIFFHRDVIFLKRLHSPVVRFATRNLEFQNQIQTFLEFYFTFFIVWIRFLKKEKIKLYRTGENMEKRPLKKSTLRFFGLEELANHGWNSILAFWMIMGMAFFLFADQNLIAPNLKNIGASFGLNNQKDVDWYIGGIIPILFFILGGAVSVSMGYLSQKYSRKTLILFSVFLGEIPCFLSGFATSYSEFVIYRTLTGFGLGGIFPLLFTVLGDYFSDKSRSTAAAYVSLSMGIGLGIGQLLGGVLGNADPINGWRMSFIYLSIPSFFFAVIYWIFCKEPIRGGGESEWYGIAEKFPEESFHLRWSDVRLLFRNKTNIGIFLQGIPGCVPWGVFFVFLVDYYETSYHLDKTTATMLLTYAAIGVFAGTFLGGVIGQKIYNYNKRYLPIFCMSSILIGVPPCIYLLKAENIANSGLFIVINIVTGFIISVTGPNVRATLMNVNIPKNRSSMFALYNLTDDLGKGLGPAMSAVILGLTPGDRSLGLSISVLFWIPCAFFWLIVLKNFEKDEKNVHDYLASEAEKIKGAT</sequence>
<evidence type="ECO:0000256" key="6">
    <source>
        <dbReference type="SAM" id="Phobius"/>
    </source>
</evidence>
<feature type="transmembrane region" description="Helical" evidence="6">
    <location>
        <begin position="91"/>
        <end position="111"/>
    </location>
</feature>
<feature type="transmembrane region" description="Helical" evidence="6">
    <location>
        <begin position="479"/>
        <end position="499"/>
    </location>
</feature>
<dbReference type="STRING" id="100053.GCA_002009845_02954"/>
<evidence type="ECO:0000259" key="7">
    <source>
        <dbReference type="PROSITE" id="PS50850"/>
    </source>
</evidence>
<feature type="transmembrane region" description="Helical" evidence="6">
    <location>
        <begin position="32"/>
        <end position="50"/>
    </location>
</feature>
<keyword evidence="5 6" id="KW-0472">Membrane</keyword>
<dbReference type="Gene3D" id="1.20.1250.20">
    <property type="entry name" value="MFS general substrate transporter like domains"/>
    <property type="match status" value="1"/>
</dbReference>
<dbReference type="Pfam" id="PF07690">
    <property type="entry name" value="MFS_1"/>
    <property type="match status" value="1"/>
</dbReference>
<protein>
    <submittedName>
        <fullName evidence="8">Transporter, major facilitator family protein</fullName>
    </submittedName>
</protein>
<gene>
    <name evidence="8" type="ORF">LEP1GSC062_4546</name>
</gene>
<dbReference type="AlphaFoldDB" id="V6I1Q2"/>
<evidence type="ECO:0000313" key="8">
    <source>
        <dbReference type="EMBL" id="EQA63312.1"/>
    </source>
</evidence>
<evidence type="ECO:0000256" key="1">
    <source>
        <dbReference type="ARBA" id="ARBA00004141"/>
    </source>
</evidence>
<feature type="transmembrane region" description="Helical" evidence="6">
    <location>
        <begin position="349"/>
        <end position="371"/>
    </location>
</feature>
<comment type="subcellular location">
    <subcellularLocation>
        <location evidence="1">Membrane</location>
        <topology evidence="1">Multi-pass membrane protein</topology>
    </subcellularLocation>
</comment>
<organism evidence="8 9">
    <name type="scientific">Leptospira alexanderi serovar Manhao 3 str. L 60</name>
    <dbReference type="NCBI Taxonomy" id="1049759"/>
    <lineage>
        <taxon>Bacteria</taxon>
        <taxon>Pseudomonadati</taxon>
        <taxon>Spirochaetota</taxon>
        <taxon>Spirochaetia</taxon>
        <taxon>Leptospirales</taxon>
        <taxon>Leptospiraceae</taxon>
        <taxon>Leptospira</taxon>
    </lineage>
</organism>
<dbReference type="InterPro" id="IPR011701">
    <property type="entry name" value="MFS"/>
</dbReference>
<evidence type="ECO:0000256" key="4">
    <source>
        <dbReference type="ARBA" id="ARBA00022989"/>
    </source>
</evidence>
<evidence type="ECO:0000313" key="9">
    <source>
        <dbReference type="Proteomes" id="UP000018747"/>
    </source>
</evidence>
<dbReference type="Proteomes" id="UP000018747">
    <property type="component" value="Unassembled WGS sequence"/>
</dbReference>
<evidence type="ECO:0000256" key="5">
    <source>
        <dbReference type="ARBA" id="ARBA00023136"/>
    </source>
</evidence>
<feature type="transmembrane region" description="Helical" evidence="6">
    <location>
        <begin position="131"/>
        <end position="152"/>
    </location>
</feature>
<dbReference type="PROSITE" id="PS50850">
    <property type="entry name" value="MFS"/>
    <property type="match status" value="1"/>
</dbReference>
<reference evidence="8" key="1">
    <citation type="submission" date="2013-05" db="EMBL/GenBank/DDBJ databases">
        <authorList>
            <person name="Harkins D.M."/>
            <person name="Durkin A.S."/>
            <person name="Brinkac L.M."/>
            <person name="Haft D.H."/>
            <person name="Selengut J.D."/>
            <person name="Sanka R."/>
            <person name="DePew J."/>
            <person name="Purushe J."/>
            <person name="Hartskeerl R.A."/>
            <person name="Ahmed A."/>
            <person name="van der Linden H."/>
            <person name="Goris M.G.A."/>
            <person name="Vinetz J.M."/>
            <person name="Sutton G.G."/>
            <person name="Nierman W.C."/>
            <person name="Fouts D.E."/>
        </authorList>
    </citation>
    <scope>NUCLEOTIDE SEQUENCE [LARGE SCALE GENOMIC DNA]</scope>
    <source>
        <strain evidence="8">L 60</strain>
    </source>
</reference>
<feature type="transmembrane region" description="Helical" evidence="6">
    <location>
        <begin position="256"/>
        <end position="274"/>
    </location>
</feature>
<dbReference type="GO" id="GO:0016020">
    <property type="term" value="C:membrane"/>
    <property type="evidence" value="ECO:0007669"/>
    <property type="project" value="UniProtKB-SubCell"/>
</dbReference>
<proteinExistence type="predicted"/>
<feature type="transmembrane region" description="Helical" evidence="6">
    <location>
        <begin position="316"/>
        <end position="337"/>
    </location>
</feature>
<feature type="transmembrane region" description="Helical" evidence="6">
    <location>
        <begin position="409"/>
        <end position="428"/>
    </location>
</feature>
<keyword evidence="3 6" id="KW-0812">Transmembrane</keyword>
<dbReference type="InterPro" id="IPR020846">
    <property type="entry name" value="MFS_dom"/>
</dbReference>
<keyword evidence="2" id="KW-0813">Transport</keyword>
<dbReference type="InterPro" id="IPR036259">
    <property type="entry name" value="MFS_trans_sf"/>
</dbReference>